<dbReference type="Proteomes" id="UP001302573">
    <property type="component" value="Unassembled WGS sequence"/>
</dbReference>
<proteinExistence type="predicted"/>
<comment type="caution">
    <text evidence="2">The sequence shown here is derived from an EMBL/GenBank/DDBJ whole genome shotgun (WGS) entry which is preliminary data.</text>
</comment>
<dbReference type="EMBL" id="JAYFUI010000033">
    <property type="protein sequence ID" value="MEA5669844.1"/>
    <property type="molecule type" value="Genomic_DNA"/>
</dbReference>
<gene>
    <name evidence="2" type="ORF">VA602_00660</name>
</gene>
<dbReference type="PANTHER" id="PTHR43245">
    <property type="entry name" value="BIFUNCTIONAL POLYMYXIN RESISTANCE PROTEIN ARNA"/>
    <property type="match status" value="1"/>
</dbReference>
<protein>
    <submittedName>
        <fullName evidence="2">NAD-dependent epimerase/dehydratase family protein</fullName>
    </submittedName>
</protein>
<dbReference type="InterPro" id="IPR001509">
    <property type="entry name" value="Epimerase_deHydtase"/>
</dbReference>
<accession>A0ABU5V912</accession>
<name>A0ABU5V912_9PSED</name>
<dbReference type="InterPro" id="IPR036291">
    <property type="entry name" value="NAD(P)-bd_dom_sf"/>
</dbReference>
<evidence type="ECO:0000259" key="1">
    <source>
        <dbReference type="Pfam" id="PF01370"/>
    </source>
</evidence>
<reference evidence="2 3" key="1">
    <citation type="submission" date="2023-12" db="EMBL/GenBank/DDBJ databases">
        <title>Pseudomonas machongensis sp. nov., isolated from wilted pepper plants (Capsicum annuum).</title>
        <authorList>
            <person name="Qiu M."/>
            <person name="Li Y."/>
            <person name="Liu Q."/>
            <person name="Zhang X."/>
            <person name="Huang Y."/>
            <person name="Guo R."/>
            <person name="Hu M."/>
            <person name="Zhou J."/>
            <person name="Zhou X."/>
        </authorList>
    </citation>
    <scope>NUCLEOTIDE SEQUENCE [LARGE SCALE GENOMIC DNA]</scope>
    <source>
        <strain evidence="2 3">MH2</strain>
    </source>
</reference>
<dbReference type="RefSeq" id="WP_323452193.1">
    <property type="nucleotide sequence ID" value="NZ_JAYFUI010000033.1"/>
</dbReference>
<dbReference type="InterPro" id="IPR050177">
    <property type="entry name" value="Lipid_A_modif_metabolic_enz"/>
</dbReference>
<evidence type="ECO:0000313" key="3">
    <source>
        <dbReference type="Proteomes" id="UP001302573"/>
    </source>
</evidence>
<feature type="domain" description="NAD-dependent epimerase/dehydratase" evidence="1">
    <location>
        <begin position="4"/>
        <end position="220"/>
    </location>
</feature>
<sequence length="327" mass="35926">MNVSVTGGGGFIGGLLLEALSARGDSVRWLSRRSMNQSVPGCTVGNLVDDSDSLDGFVADCEVVYHCAGELKSPELMYDLHVNGTANLLAAVQRQIARTGRPVHWVQLSSTGAYGALSQRSIIDESFRPSPEGDYEVTKTISDALVEAFAKCEPLFSYTIVRPSIVIGERMPNRSFFQLANMVRRKLFFYIGDRNTNRSTYVHVNDVVRALIACGNDPRARGNTFLLSSDCRQVELIHAMASYAGVPAPRMGMPEGLLRWLLRCVPASIKLPLTLERIDALTKKGGYDTGHIQRVLDFRFERPLPRCIADVLSGEVQAGTNEKSEQA</sequence>
<dbReference type="PANTHER" id="PTHR43245:SF55">
    <property type="entry name" value="NAD(P)-BINDING DOMAIN-CONTAINING PROTEIN"/>
    <property type="match status" value="1"/>
</dbReference>
<keyword evidence="3" id="KW-1185">Reference proteome</keyword>
<dbReference type="Gene3D" id="3.40.50.720">
    <property type="entry name" value="NAD(P)-binding Rossmann-like Domain"/>
    <property type="match status" value="1"/>
</dbReference>
<organism evidence="2 3">
    <name type="scientific">Pseudomonas machongensis</name>
    <dbReference type="NCBI Taxonomy" id="3110229"/>
    <lineage>
        <taxon>Bacteria</taxon>
        <taxon>Pseudomonadati</taxon>
        <taxon>Pseudomonadota</taxon>
        <taxon>Gammaproteobacteria</taxon>
        <taxon>Pseudomonadales</taxon>
        <taxon>Pseudomonadaceae</taxon>
        <taxon>Pseudomonas</taxon>
    </lineage>
</organism>
<dbReference type="SUPFAM" id="SSF51735">
    <property type="entry name" value="NAD(P)-binding Rossmann-fold domains"/>
    <property type="match status" value="1"/>
</dbReference>
<evidence type="ECO:0000313" key="2">
    <source>
        <dbReference type="EMBL" id="MEA5669844.1"/>
    </source>
</evidence>
<dbReference type="Pfam" id="PF01370">
    <property type="entry name" value="Epimerase"/>
    <property type="match status" value="1"/>
</dbReference>